<accession>A0A835Q0L8</accession>
<dbReference type="OrthoDB" id="1651023at2759"/>
<evidence type="ECO:0000313" key="9">
    <source>
        <dbReference type="Proteomes" id="UP000639772"/>
    </source>
</evidence>
<dbReference type="AlphaFoldDB" id="A0A835Q0L8"/>
<dbReference type="InterPro" id="IPR045262">
    <property type="entry name" value="STP/PLT_plant"/>
</dbReference>
<keyword evidence="5 7" id="KW-1133">Transmembrane helix</keyword>
<evidence type="ECO:0000256" key="7">
    <source>
        <dbReference type="SAM" id="Phobius"/>
    </source>
</evidence>
<comment type="similarity">
    <text evidence="2">Belongs to the major facilitator superfamily. Sugar transporter (TC 2.A.1.1) family.</text>
</comment>
<evidence type="ECO:0000256" key="5">
    <source>
        <dbReference type="ARBA" id="ARBA00022989"/>
    </source>
</evidence>
<organism evidence="8 9">
    <name type="scientific">Vanilla planifolia</name>
    <name type="common">Vanilla</name>
    <dbReference type="NCBI Taxonomy" id="51239"/>
    <lineage>
        <taxon>Eukaryota</taxon>
        <taxon>Viridiplantae</taxon>
        <taxon>Streptophyta</taxon>
        <taxon>Embryophyta</taxon>
        <taxon>Tracheophyta</taxon>
        <taxon>Spermatophyta</taxon>
        <taxon>Magnoliopsida</taxon>
        <taxon>Liliopsida</taxon>
        <taxon>Asparagales</taxon>
        <taxon>Orchidaceae</taxon>
        <taxon>Vanilloideae</taxon>
        <taxon>Vanilleae</taxon>
        <taxon>Vanilla</taxon>
    </lineage>
</organism>
<evidence type="ECO:0000256" key="4">
    <source>
        <dbReference type="ARBA" id="ARBA00022692"/>
    </source>
</evidence>
<dbReference type="Pfam" id="PF00083">
    <property type="entry name" value="Sugar_tr"/>
    <property type="match status" value="1"/>
</dbReference>
<feature type="transmembrane region" description="Helical" evidence="7">
    <location>
        <begin position="16"/>
        <end position="36"/>
    </location>
</feature>
<gene>
    <name evidence="8" type="ORF">HPP92_022455</name>
</gene>
<comment type="subcellular location">
    <subcellularLocation>
        <location evidence="1">Membrane</location>
    </subcellularLocation>
</comment>
<dbReference type="PANTHER" id="PTHR23500:SF30">
    <property type="entry name" value="SUGAR TRANSPORT PROTEIN 3"/>
    <property type="match status" value="1"/>
</dbReference>
<dbReference type="EMBL" id="JADCNM010000012">
    <property type="protein sequence ID" value="KAG0459327.1"/>
    <property type="molecule type" value="Genomic_DNA"/>
</dbReference>
<dbReference type="Gene3D" id="1.20.1250.20">
    <property type="entry name" value="MFS general substrate transporter like domains"/>
    <property type="match status" value="1"/>
</dbReference>
<comment type="caution">
    <text evidence="8">The sequence shown here is derived from an EMBL/GenBank/DDBJ whole genome shotgun (WGS) entry which is preliminary data.</text>
</comment>
<dbReference type="Proteomes" id="UP000639772">
    <property type="component" value="Chromosome 12"/>
</dbReference>
<dbReference type="InterPro" id="IPR005828">
    <property type="entry name" value="MFS_sugar_transport-like"/>
</dbReference>
<protein>
    <submittedName>
        <fullName evidence="8">Uncharacterized protein</fullName>
    </submittedName>
</protein>
<evidence type="ECO:0000313" key="8">
    <source>
        <dbReference type="EMBL" id="KAG0459327.1"/>
    </source>
</evidence>
<evidence type="ECO:0000256" key="2">
    <source>
        <dbReference type="ARBA" id="ARBA00010992"/>
    </source>
</evidence>
<sequence>MAQNLSQRSAADEGRITAYVVLSCIVAASGGILFGYDIGISGGVSATNSFLERFFPDVYRKMQNDTHVNNYCKFNSEVY</sequence>
<proteinExistence type="inferred from homology"/>
<evidence type="ECO:0000256" key="6">
    <source>
        <dbReference type="ARBA" id="ARBA00023136"/>
    </source>
</evidence>
<name>A0A835Q0L8_VANPL</name>
<keyword evidence="3" id="KW-0813">Transport</keyword>
<evidence type="ECO:0000256" key="1">
    <source>
        <dbReference type="ARBA" id="ARBA00004370"/>
    </source>
</evidence>
<dbReference type="GO" id="GO:0016020">
    <property type="term" value="C:membrane"/>
    <property type="evidence" value="ECO:0007669"/>
    <property type="project" value="UniProtKB-SubCell"/>
</dbReference>
<reference evidence="8 9" key="1">
    <citation type="journal article" date="2020" name="Nat. Food">
        <title>A phased Vanilla planifolia genome enables genetic improvement of flavour and production.</title>
        <authorList>
            <person name="Hasing T."/>
            <person name="Tang H."/>
            <person name="Brym M."/>
            <person name="Khazi F."/>
            <person name="Huang T."/>
            <person name="Chambers A.H."/>
        </authorList>
    </citation>
    <scope>NUCLEOTIDE SEQUENCE [LARGE SCALE GENOMIC DNA]</scope>
    <source>
        <tissue evidence="8">Leaf</tissue>
    </source>
</reference>
<evidence type="ECO:0000256" key="3">
    <source>
        <dbReference type="ARBA" id="ARBA00022448"/>
    </source>
</evidence>
<dbReference type="InterPro" id="IPR036259">
    <property type="entry name" value="MFS_trans_sf"/>
</dbReference>
<dbReference type="PANTHER" id="PTHR23500">
    <property type="entry name" value="SOLUTE CARRIER FAMILY 2, FACILITATED GLUCOSE TRANSPORTER"/>
    <property type="match status" value="1"/>
</dbReference>
<keyword evidence="6 7" id="KW-0472">Membrane</keyword>
<dbReference type="GO" id="GO:0015144">
    <property type="term" value="F:carbohydrate transmembrane transporter activity"/>
    <property type="evidence" value="ECO:0007669"/>
    <property type="project" value="InterPro"/>
</dbReference>
<keyword evidence="4 7" id="KW-0812">Transmembrane</keyword>